<evidence type="ECO:0000313" key="3">
    <source>
        <dbReference type="Proteomes" id="UP001417504"/>
    </source>
</evidence>
<evidence type="ECO:0000256" key="1">
    <source>
        <dbReference type="SAM" id="MobiDB-lite"/>
    </source>
</evidence>
<gene>
    <name evidence="2" type="ORF">Sjap_022111</name>
</gene>
<reference evidence="2 3" key="1">
    <citation type="submission" date="2024-01" db="EMBL/GenBank/DDBJ databases">
        <title>Genome assemblies of Stephania.</title>
        <authorList>
            <person name="Yang L."/>
        </authorList>
    </citation>
    <scope>NUCLEOTIDE SEQUENCE [LARGE SCALE GENOMIC DNA]</scope>
    <source>
        <strain evidence="2">QJT</strain>
        <tissue evidence="2">Leaf</tissue>
    </source>
</reference>
<name>A0AAP0HSH1_9MAGN</name>
<evidence type="ECO:0000313" key="2">
    <source>
        <dbReference type="EMBL" id="KAK9096614.1"/>
    </source>
</evidence>
<feature type="compositionally biased region" description="Polar residues" evidence="1">
    <location>
        <begin position="25"/>
        <end position="38"/>
    </location>
</feature>
<protein>
    <submittedName>
        <fullName evidence="2">Uncharacterized protein</fullName>
    </submittedName>
</protein>
<organism evidence="2 3">
    <name type="scientific">Stephania japonica</name>
    <dbReference type="NCBI Taxonomy" id="461633"/>
    <lineage>
        <taxon>Eukaryota</taxon>
        <taxon>Viridiplantae</taxon>
        <taxon>Streptophyta</taxon>
        <taxon>Embryophyta</taxon>
        <taxon>Tracheophyta</taxon>
        <taxon>Spermatophyta</taxon>
        <taxon>Magnoliopsida</taxon>
        <taxon>Ranunculales</taxon>
        <taxon>Menispermaceae</taxon>
        <taxon>Menispermoideae</taxon>
        <taxon>Cissampelideae</taxon>
        <taxon>Stephania</taxon>
    </lineage>
</organism>
<dbReference type="EMBL" id="JBBNAE010000009">
    <property type="protein sequence ID" value="KAK9096614.1"/>
    <property type="molecule type" value="Genomic_DNA"/>
</dbReference>
<accession>A0AAP0HSH1</accession>
<dbReference type="Proteomes" id="UP001417504">
    <property type="component" value="Unassembled WGS sequence"/>
</dbReference>
<dbReference type="AlphaFoldDB" id="A0AAP0HSH1"/>
<keyword evidence="3" id="KW-1185">Reference proteome</keyword>
<proteinExistence type="predicted"/>
<comment type="caution">
    <text evidence="2">The sequence shown here is derived from an EMBL/GenBank/DDBJ whole genome shotgun (WGS) entry which is preliminary data.</text>
</comment>
<feature type="region of interest" description="Disordered" evidence="1">
    <location>
        <begin position="1"/>
        <end position="38"/>
    </location>
</feature>
<sequence length="53" mass="6112">MGEQMHAFYFSSPEEEIHDTRTHNKNSSDTYNTGDGDNDIHTITIQNLFLLQP</sequence>